<name>A0AAN7WBY5_9PEZI</name>
<gene>
    <name evidence="2" type="ORF">LTR97_008816</name>
</gene>
<feature type="region of interest" description="Disordered" evidence="1">
    <location>
        <begin position="1"/>
        <end position="20"/>
    </location>
</feature>
<dbReference type="AlphaFoldDB" id="A0AAN7WBY5"/>
<feature type="region of interest" description="Disordered" evidence="1">
    <location>
        <begin position="59"/>
        <end position="152"/>
    </location>
</feature>
<organism evidence="2 3">
    <name type="scientific">Elasticomyces elasticus</name>
    <dbReference type="NCBI Taxonomy" id="574655"/>
    <lineage>
        <taxon>Eukaryota</taxon>
        <taxon>Fungi</taxon>
        <taxon>Dikarya</taxon>
        <taxon>Ascomycota</taxon>
        <taxon>Pezizomycotina</taxon>
        <taxon>Dothideomycetes</taxon>
        <taxon>Dothideomycetidae</taxon>
        <taxon>Mycosphaerellales</taxon>
        <taxon>Teratosphaeriaceae</taxon>
        <taxon>Elasticomyces</taxon>
    </lineage>
</organism>
<feature type="region of interest" description="Disordered" evidence="1">
    <location>
        <begin position="172"/>
        <end position="209"/>
    </location>
</feature>
<evidence type="ECO:0000313" key="3">
    <source>
        <dbReference type="Proteomes" id="UP001310594"/>
    </source>
</evidence>
<feature type="compositionally biased region" description="Acidic residues" evidence="1">
    <location>
        <begin position="624"/>
        <end position="633"/>
    </location>
</feature>
<feature type="region of interest" description="Disordered" evidence="1">
    <location>
        <begin position="239"/>
        <end position="268"/>
    </location>
</feature>
<sequence>MDWTGGTRRRFQAGKNNANLLKQKQHFAKVRGTLQNTPSSQHTFRPSFLPPAIAPESIQHTHHTRHSAYPSVDRHGSQAPRTAHRGTPTAVDSTSRRSAGRVRSRSTASVSSGHHPISHGSPRAGHGSLSKPPQSEPRAESAHYEPNAQDDDLAANRRRLLARSDWLSLDPTRPLHMTYQSSHDRDRVAKRRRVDKSKHRAKPAQQRVQTPLFDERLIRPDHVSSDARPQQEFRIKIGTDALASQTQPSRPSHSRPNTSMRQPSTEFGPLSEESMLMGSEADSFEVLDVGTIQQMPLPDHVEQSRADIHANLTAHFRPPSPPMRPLTEESREGLDAHADMDVRYSGVKAVLSPAVVQAALLPPEVAHRTAHPVDDDDTTYFTSHKRPASSIGSDYYQPEEAIATKSDAHKSIEDESMWRNILHIKNLTSSHASVAAVKSSSPHNTTSSHGHLSVLHDIAAHEAEHLPLLHVSTPVGAGTQGAPLMRAATTSQAKSSDEQSPSASLAQIARLAEQPAPKNETKEEADQDESIWRTFIVGSDDGSSECSQQYESTSHAVIDSIHEHVDAQPSPHATSGLGTSANATQGDTLFVTPTKMRRDTQQPHSWSTHDTLGISGSLARTNDEAEDDIEDPESPPRAVPKTNIHAGPHHILSHKRFLPPKFGRRPVLQSADVVKPLKRHVSTKHRTHDIYDLVDSDGVSLHP</sequence>
<reference evidence="2" key="1">
    <citation type="submission" date="2023-08" db="EMBL/GenBank/DDBJ databases">
        <title>Black Yeasts Isolated from many extreme environments.</title>
        <authorList>
            <person name="Coleine C."/>
            <person name="Stajich J.E."/>
            <person name="Selbmann L."/>
        </authorList>
    </citation>
    <scope>NUCLEOTIDE SEQUENCE</scope>
    <source>
        <strain evidence="2">CCFEE 5810</strain>
    </source>
</reference>
<feature type="compositionally biased region" description="Basic residues" evidence="1">
    <location>
        <begin position="188"/>
        <end position="202"/>
    </location>
</feature>
<evidence type="ECO:0000313" key="2">
    <source>
        <dbReference type="EMBL" id="KAK5695310.1"/>
    </source>
</evidence>
<comment type="caution">
    <text evidence="2">The sequence shown here is derived from an EMBL/GenBank/DDBJ whole genome shotgun (WGS) entry which is preliminary data.</text>
</comment>
<dbReference type="EMBL" id="JAVRQU010000014">
    <property type="protein sequence ID" value="KAK5695310.1"/>
    <property type="molecule type" value="Genomic_DNA"/>
</dbReference>
<feature type="region of interest" description="Disordered" evidence="1">
    <location>
        <begin position="370"/>
        <end position="397"/>
    </location>
</feature>
<accession>A0AAN7WBY5</accession>
<feature type="region of interest" description="Disordered" evidence="1">
    <location>
        <begin position="486"/>
        <end position="505"/>
    </location>
</feature>
<proteinExistence type="predicted"/>
<feature type="region of interest" description="Disordered" evidence="1">
    <location>
        <begin position="622"/>
        <end position="645"/>
    </location>
</feature>
<feature type="compositionally biased region" description="Polar residues" evidence="1">
    <location>
        <begin position="242"/>
        <end position="265"/>
    </location>
</feature>
<evidence type="ECO:0000256" key="1">
    <source>
        <dbReference type="SAM" id="MobiDB-lite"/>
    </source>
</evidence>
<dbReference type="Proteomes" id="UP001310594">
    <property type="component" value="Unassembled WGS sequence"/>
</dbReference>
<protein>
    <submittedName>
        <fullName evidence="2">Uncharacterized protein</fullName>
    </submittedName>
</protein>
<feature type="compositionally biased region" description="Low complexity" evidence="1">
    <location>
        <begin position="105"/>
        <end position="122"/>
    </location>
</feature>
<feature type="compositionally biased region" description="Polar residues" evidence="1">
    <location>
        <begin position="488"/>
        <end position="505"/>
    </location>
</feature>